<dbReference type="RefSeq" id="WP_093662464.1">
    <property type="nucleotide sequence ID" value="NZ_FOET01000015.1"/>
</dbReference>
<keyword evidence="1" id="KW-0812">Transmembrane</keyword>
<sequence length="70" mass="6889">MSTQPVSHPPVVRALWVLVAVLFSTLVALVAGILSGAAGSPFPEAVLHAGGAFAAALPLCLTVLSALGAL</sequence>
<reference evidence="2 3" key="1">
    <citation type="submission" date="2016-10" db="EMBL/GenBank/DDBJ databases">
        <authorList>
            <person name="de Groot N.N."/>
        </authorList>
    </citation>
    <scope>NUCLEOTIDE SEQUENCE [LARGE SCALE GENOMIC DNA]</scope>
    <source>
        <strain evidence="2 3">CGMCC 4.3519</strain>
    </source>
</reference>
<keyword evidence="1" id="KW-1133">Transmembrane helix</keyword>
<evidence type="ECO:0000256" key="1">
    <source>
        <dbReference type="SAM" id="Phobius"/>
    </source>
</evidence>
<feature type="transmembrane region" description="Helical" evidence="1">
    <location>
        <begin position="46"/>
        <end position="67"/>
    </location>
</feature>
<proteinExistence type="predicted"/>
<name>A0A1H9IUX0_9ACTN</name>
<dbReference type="AlphaFoldDB" id="A0A1H9IUX0"/>
<protein>
    <submittedName>
        <fullName evidence="2">Uncharacterized protein</fullName>
    </submittedName>
</protein>
<keyword evidence="1" id="KW-0472">Membrane</keyword>
<dbReference type="EMBL" id="FOET01000015">
    <property type="protein sequence ID" value="SEQ78308.1"/>
    <property type="molecule type" value="Genomic_DNA"/>
</dbReference>
<keyword evidence="3" id="KW-1185">Reference proteome</keyword>
<dbReference type="Proteomes" id="UP000199055">
    <property type="component" value="Unassembled WGS sequence"/>
</dbReference>
<feature type="transmembrane region" description="Helical" evidence="1">
    <location>
        <begin position="12"/>
        <end position="34"/>
    </location>
</feature>
<organism evidence="2 3">
    <name type="scientific">Streptomyces radiopugnans</name>
    <dbReference type="NCBI Taxonomy" id="403935"/>
    <lineage>
        <taxon>Bacteria</taxon>
        <taxon>Bacillati</taxon>
        <taxon>Actinomycetota</taxon>
        <taxon>Actinomycetes</taxon>
        <taxon>Kitasatosporales</taxon>
        <taxon>Streptomycetaceae</taxon>
        <taxon>Streptomyces</taxon>
    </lineage>
</organism>
<evidence type="ECO:0000313" key="3">
    <source>
        <dbReference type="Proteomes" id="UP000199055"/>
    </source>
</evidence>
<accession>A0A1H9IUX0</accession>
<evidence type="ECO:0000313" key="2">
    <source>
        <dbReference type="EMBL" id="SEQ78308.1"/>
    </source>
</evidence>
<gene>
    <name evidence="2" type="ORF">SAMN05216481_11578</name>
</gene>